<dbReference type="Proteomes" id="UP000620224">
    <property type="component" value="Unassembled WGS sequence"/>
</dbReference>
<comment type="caution">
    <text evidence="2">The sequence shown here is derived from an EMBL/GenBank/DDBJ whole genome shotgun (WGS) entry which is preliminary data.</text>
</comment>
<proteinExistence type="predicted"/>
<accession>A0A918MRJ5</accession>
<dbReference type="EMBL" id="BMUE01000008">
    <property type="protein sequence ID" value="GGW59271.1"/>
    <property type="molecule type" value="Genomic_DNA"/>
</dbReference>
<protein>
    <submittedName>
        <fullName evidence="2">Uncharacterized protein</fullName>
    </submittedName>
</protein>
<reference evidence="2" key="2">
    <citation type="submission" date="2020-09" db="EMBL/GenBank/DDBJ databases">
        <authorList>
            <person name="Sun Q."/>
            <person name="Ohkuma M."/>
        </authorList>
    </citation>
    <scope>NUCLEOTIDE SEQUENCE</scope>
    <source>
        <strain evidence="2">JCM 4490</strain>
    </source>
</reference>
<organism evidence="2 3">
    <name type="scientific">Streptomyces lucensis JCM 4490</name>
    <dbReference type="NCBI Taxonomy" id="1306176"/>
    <lineage>
        <taxon>Bacteria</taxon>
        <taxon>Bacillati</taxon>
        <taxon>Actinomycetota</taxon>
        <taxon>Actinomycetes</taxon>
        <taxon>Kitasatosporales</taxon>
        <taxon>Streptomycetaceae</taxon>
        <taxon>Streptomyces</taxon>
    </lineage>
</organism>
<gene>
    <name evidence="2" type="ORF">GCM10010503_40570</name>
</gene>
<evidence type="ECO:0000313" key="3">
    <source>
        <dbReference type="Proteomes" id="UP000620224"/>
    </source>
</evidence>
<evidence type="ECO:0000256" key="1">
    <source>
        <dbReference type="SAM" id="MobiDB-lite"/>
    </source>
</evidence>
<reference evidence="2" key="1">
    <citation type="journal article" date="2014" name="Int. J. Syst. Evol. Microbiol.">
        <title>Complete genome sequence of Corynebacterium casei LMG S-19264T (=DSM 44701T), isolated from a smear-ripened cheese.</title>
        <authorList>
            <consortium name="US DOE Joint Genome Institute (JGI-PGF)"/>
            <person name="Walter F."/>
            <person name="Albersmeier A."/>
            <person name="Kalinowski J."/>
            <person name="Ruckert C."/>
        </authorList>
    </citation>
    <scope>NUCLEOTIDE SEQUENCE</scope>
    <source>
        <strain evidence="2">JCM 4490</strain>
    </source>
</reference>
<keyword evidence="3" id="KW-1185">Reference proteome</keyword>
<sequence length="49" mass="5043">MVEGGVTVVLWHTRYLEGAVDSVRAGCRDIGEEDVTPPGPSGSDAAVDA</sequence>
<feature type="region of interest" description="Disordered" evidence="1">
    <location>
        <begin position="29"/>
        <end position="49"/>
    </location>
</feature>
<name>A0A918MRJ5_9ACTN</name>
<evidence type="ECO:0000313" key="2">
    <source>
        <dbReference type="EMBL" id="GGW59271.1"/>
    </source>
</evidence>
<dbReference type="AlphaFoldDB" id="A0A918MRJ5"/>